<organism evidence="1 2">
    <name type="scientific">Exiguobacterium aestuarii</name>
    <dbReference type="NCBI Taxonomy" id="273527"/>
    <lineage>
        <taxon>Bacteria</taxon>
        <taxon>Bacillati</taxon>
        <taxon>Bacillota</taxon>
        <taxon>Bacilli</taxon>
        <taxon>Bacillales</taxon>
        <taxon>Bacillales Family XII. Incertae Sedis</taxon>
        <taxon>Exiguobacterium</taxon>
    </lineage>
</organism>
<name>A0ABW2PQ35_9BACL</name>
<dbReference type="InterPro" id="IPR038472">
    <property type="entry name" value="DndE_sf"/>
</dbReference>
<dbReference type="InterPro" id="IPR014969">
    <property type="entry name" value="DNA_S_DndE"/>
</dbReference>
<proteinExistence type="predicted"/>
<evidence type="ECO:0000313" key="1">
    <source>
        <dbReference type="EMBL" id="MFC7390426.1"/>
    </source>
</evidence>
<dbReference type="EMBL" id="JBHTCE010000001">
    <property type="protein sequence ID" value="MFC7390426.1"/>
    <property type="molecule type" value="Genomic_DNA"/>
</dbReference>
<comment type="caution">
    <text evidence="1">The sequence shown here is derived from an EMBL/GenBank/DDBJ whole genome shotgun (WGS) entry which is preliminary data.</text>
</comment>
<sequence length="126" mass="14802">MNYRLKLTEQTHLYFKEIANSTHITPNILARFAVGISLKNEKTPSSVKGQPISNFEINRATLTGEHDEMFKMMILQHAKHHIEEERYFPDYFNAHITRGAEELYQIFQFSRSTNQFLRELLALQEG</sequence>
<gene>
    <name evidence="1" type="ORF">ACFQO8_09710</name>
</gene>
<reference evidence="2" key="1">
    <citation type="journal article" date="2019" name="Int. J. Syst. Evol. Microbiol.">
        <title>The Global Catalogue of Microorganisms (GCM) 10K type strain sequencing project: providing services to taxonomists for standard genome sequencing and annotation.</title>
        <authorList>
            <consortium name="The Broad Institute Genomics Platform"/>
            <consortium name="The Broad Institute Genome Sequencing Center for Infectious Disease"/>
            <person name="Wu L."/>
            <person name="Ma J."/>
        </authorList>
    </citation>
    <scope>NUCLEOTIDE SEQUENCE [LARGE SCALE GENOMIC DNA]</scope>
    <source>
        <strain evidence="2">CCUG 55590</strain>
    </source>
</reference>
<keyword evidence="2" id="KW-1185">Reference proteome</keyword>
<dbReference type="Gene3D" id="1.10.1220.160">
    <property type="entry name" value="DNA sulphur modification protein DndE"/>
    <property type="match status" value="1"/>
</dbReference>
<protein>
    <submittedName>
        <fullName evidence="1">DndE family protein</fullName>
    </submittedName>
</protein>
<accession>A0ABW2PQ35</accession>
<dbReference type="Proteomes" id="UP001596439">
    <property type="component" value="Unassembled WGS sequence"/>
</dbReference>
<dbReference type="Pfam" id="PF08870">
    <property type="entry name" value="DndE"/>
    <property type="match status" value="1"/>
</dbReference>
<evidence type="ECO:0000313" key="2">
    <source>
        <dbReference type="Proteomes" id="UP001596439"/>
    </source>
</evidence>
<dbReference type="RefSeq" id="WP_214789491.1">
    <property type="nucleotide sequence ID" value="NZ_JANIEL010000001.1"/>
</dbReference>